<dbReference type="KEGG" id="ccm:Ccan_11060"/>
<dbReference type="GO" id="GO:0043200">
    <property type="term" value="P:response to amino acid"/>
    <property type="evidence" value="ECO:0007669"/>
    <property type="project" value="TreeGrafter"/>
</dbReference>
<dbReference type="InterPro" id="IPR011008">
    <property type="entry name" value="Dimeric_a/b-barrel"/>
</dbReference>
<evidence type="ECO:0000259" key="4">
    <source>
        <dbReference type="PROSITE" id="PS50956"/>
    </source>
</evidence>
<gene>
    <name evidence="5" type="ordered locus">Ccan_11060</name>
</gene>
<dbReference type="GO" id="GO:0006355">
    <property type="term" value="P:regulation of DNA-templated transcription"/>
    <property type="evidence" value="ECO:0007669"/>
    <property type="project" value="UniProtKB-ARBA"/>
</dbReference>
<dbReference type="InterPro" id="IPR000485">
    <property type="entry name" value="AsnC-type_HTH_dom"/>
</dbReference>
<feature type="domain" description="HTH asnC-type" evidence="4">
    <location>
        <begin position="14"/>
        <end position="75"/>
    </location>
</feature>
<dbReference type="Proteomes" id="UP000008895">
    <property type="component" value="Chromosome"/>
</dbReference>
<dbReference type="GO" id="GO:0005829">
    <property type="term" value="C:cytosol"/>
    <property type="evidence" value="ECO:0007669"/>
    <property type="project" value="TreeGrafter"/>
</dbReference>
<dbReference type="InterPro" id="IPR019887">
    <property type="entry name" value="Tscrpt_reg_AsnC/Lrp_C"/>
</dbReference>
<proteinExistence type="predicted"/>
<dbReference type="PRINTS" id="PR00033">
    <property type="entry name" value="HTHASNC"/>
</dbReference>
<dbReference type="CDD" id="cd00090">
    <property type="entry name" value="HTH_ARSR"/>
    <property type="match status" value="1"/>
</dbReference>
<dbReference type="STRING" id="860228.Ccan_11060"/>
<reference evidence="5 6" key="1">
    <citation type="journal article" date="2011" name="J. Bacteriol.">
        <title>Complete genome sequence of the dog commensal and human pathogen Capnocytophaga canimorsus strain 5.</title>
        <authorList>
            <person name="Manfredi P."/>
            <person name="Pagni M."/>
            <person name="Cornelis G.R."/>
        </authorList>
    </citation>
    <scope>NUCLEOTIDE SEQUENCE [LARGE SCALE GENOMIC DNA]</scope>
    <source>
        <strain evidence="6">5</strain>
    </source>
</reference>
<keyword evidence="2" id="KW-0238">DNA-binding</keyword>
<dbReference type="EMBL" id="CP002113">
    <property type="protein sequence ID" value="AEK23222.1"/>
    <property type="molecule type" value="Genomic_DNA"/>
</dbReference>
<dbReference type="InterPro" id="IPR036388">
    <property type="entry name" value="WH-like_DNA-bd_sf"/>
</dbReference>
<dbReference type="AlphaFoldDB" id="F9YVQ8"/>
<sequence length="169" mass="19100">MIFLLKNSVMKINLDDKNRQILGILQQDSSLSVKDIAAKIGLSFTPTYERIKALEEAGVIKKYVALVDREKVGLGIVAICNVQLKEQSKKALLAFEKAACLVPEIVEIICVSGQYDYMLRIVSTDIKKYNEFVMDVISSLPNVWHYHSSIILSEVKQETAYHLPQIQEN</sequence>
<keyword evidence="3" id="KW-0804">Transcription</keyword>
<dbReference type="SMART" id="SM00344">
    <property type="entry name" value="HTH_ASNC"/>
    <property type="match status" value="1"/>
</dbReference>
<dbReference type="PROSITE" id="PS00519">
    <property type="entry name" value="HTH_ASNC_1"/>
    <property type="match status" value="1"/>
</dbReference>
<evidence type="ECO:0000256" key="2">
    <source>
        <dbReference type="ARBA" id="ARBA00023125"/>
    </source>
</evidence>
<dbReference type="InterPro" id="IPR011991">
    <property type="entry name" value="ArsR-like_HTH"/>
</dbReference>
<dbReference type="InterPro" id="IPR019888">
    <property type="entry name" value="Tscrpt_reg_AsnC-like"/>
</dbReference>
<dbReference type="Gene3D" id="1.10.10.10">
    <property type="entry name" value="Winged helix-like DNA-binding domain superfamily/Winged helix DNA-binding domain"/>
    <property type="match status" value="1"/>
</dbReference>
<name>F9YVQ8_CAPCC</name>
<organism evidence="5 6">
    <name type="scientific">Capnocytophaga canimorsus (strain 5)</name>
    <dbReference type="NCBI Taxonomy" id="860228"/>
    <lineage>
        <taxon>Bacteria</taxon>
        <taxon>Pseudomonadati</taxon>
        <taxon>Bacteroidota</taxon>
        <taxon>Flavobacteriia</taxon>
        <taxon>Flavobacteriales</taxon>
        <taxon>Flavobacteriaceae</taxon>
        <taxon>Capnocytophaga</taxon>
    </lineage>
</organism>
<dbReference type="PANTHER" id="PTHR30154">
    <property type="entry name" value="LEUCINE-RESPONSIVE REGULATORY PROTEIN"/>
    <property type="match status" value="1"/>
</dbReference>
<dbReference type="SUPFAM" id="SSF46785">
    <property type="entry name" value="Winged helix' DNA-binding domain"/>
    <property type="match status" value="1"/>
</dbReference>
<dbReference type="SUPFAM" id="SSF54909">
    <property type="entry name" value="Dimeric alpha+beta barrel"/>
    <property type="match status" value="1"/>
</dbReference>
<dbReference type="eggNOG" id="COG1522">
    <property type="taxonomic scope" value="Bacteria"/>
</dbReference>
<evidence type="ECO:0000256" key="1">
    <source>
        <dbReference type="ARBA" id="ARBA00023015"/>
    </source>
</evidence>
<keyword evidence="6" id="KW-1185">Reference proteome</keyword>
<keyword evidence="1" id="KW-0805">Transcription regulation</keyword>
<dbReference type="PANTHER" id="PTHR30154:SF34">
    <property type="entry name" value="TRANSCRIPTIONAL REGULATOR AZLB"/>
    <property type="match status" value="1"/>
</dbReference>
<dbReference type="Pfam" id="PF13412">
    <property type="entry name" value="HTH_24"/>
    <property type="match status" value="1"/>
</dbReference>
<protein>
    <submittedName>
        <fullName evidence="5">Leucine-responsive regulatory protein</fullName>
    </submittedName>
</protein>
<evidence type="ECO:0000313" key="6">
    <source>
        <dbReference type="Proteomes" id="UP000008895"/>
    </source>
</evidence>
<dbReference type="InterPro" id="IPR036390">
    <property type="entry name" value="WH_DNA-bd_sf"/>
</dbReference>
<dbReference type="HOGENOM" id="CLU_091233_0_0_10"/>
<dbReference type="Gene3D" id="3.30.70.920">
    <property type="match status" value="1"/>
</dbReference>
<evidence type="ECO:0000256" key="3">
    <source>
        <dbReference type="ARBA" id="ARBA00023163"/>
    </source>
</evidence>
<accession>F9YVQ8</accession>
<dbReference type="GO" id="GO:0043565">
    <property type="term" value="F:sequence-specific DNA binding"/>
    <property type="evidence" value="ECO:0007669"/>
    <property type="project" value="InterPro"/>
</dbReference>
<dbReference type="Pfam" id="PF01037">
    <property type="entry name" value="AsnC_trans_reg"/>
    <property type="match status" value="1"/>
</dbReference>
<evidence type="ECO:0000313" key="5">
    <source>
        <dbReference type="EMBL" id="AEK23222.1"/>
    </source>
</evidence>
<dbReference type="PROSITE" id="PS50956">
    <property type="entry name" value="HTH_ASNC_2"/>
    <property type="match status" value="1"/>
</dbReference>
<dbReference type="InterPro" id="IPR019885">
    <property type="entry name" value="Tscrpt_reg_HTH_AsnC-type_CS"/>
</dbReference>